<proteinExistence type="predicted"/>
<keyword evidence="2" id="KW-0238">DNA-binding</keyword>
<dbReference type="SUPFAM" id="SSF46894">
    <property type="entry name" value="C-terminal effector domain of the bipartite response regulators"/>
    <property type="match status" value="1"/>
</dbReference>
<dbReference type="CDD" id="cd06170">
    <property type="entry name" value="LuxR_C_like"/>
    <property type="match status" value="1"/>
</dbReference>
<dbReference type="PROSITE" id="PS50043">
    <property type="entry name" value="HTH_LUXR_2"/>
    <property type="match status" value="1"/>
</dbReference>
<dbReference type="EMBL" id="JARLKY010000020">
    <property type="protein sequence ID" value="MEC0227453.1"/>
    <property type="molecule type" value="Genomic_DNA"/>
</dbReference>
<organism evidence="5 6">
    <name type="scientific">Paenibacillus alba</name>
    <dbReference type="NCBI Taxonomy" id="1197127"/>
    <lineage>
        <taxon>Bacteria</taxon>
        <taxon>Bacillati</taxon>
        <taxon>Bacillota</taxon>
        <taxon>Bacilli</taxon>
        <taxon>Bacillales</taxon>
        <taxon>Paenibacillaceae</taxon>
        <taxon>Paenibacillus</taxon>
    </lineage>
</organism>
<dbReference type="PANTHER" id="PTHR44688:SF16">
    <property type="entry name" value="DNA-BINDING TRANSCRIPTIONAL ACTIVATOR DEVR_DOSR"/>
    <property type="match status" value="1"/>
</dbReference>
<dbReference type="InterPro" id="IPR016032">
    <property type="entry name" value="Sig_transdc_resp-reg_C-effctor"/>
</dbReference>
<evidence type="ECO:0000313" key="5">
    <source>
        <dbReference type="EMBL" id="MEC0227453.1"/>
    </source>
</evidence>
<dbReference type="RefSeq" id="WP_326071778.1">
    <property type="nucleotide sequence ID" value="NZ_JARLKY010000020.1"/>
</dbReference>
<dbReference type="SMART" id="SM00421">
    <property type="entry name" value="HTH_LUXR"/>
    <property type="match status" value="1"/>
</dbReference>
<dbReference type="PANTHER" id="PTHR44688">
    <property type="entry name" value="DNA-BINDING TRANSCRIPTIONAL ACTIVATOR DEVR_DOSR"/>
    <property type="match status" value="1"/>
</dbReference>
<comment type="caution">
    <text evidence="5">The sequence shown here is derived from an EMBL/GenBank/DDBJ whole genome shotgun (WGS) entry which is preliminary data.</text>
</comment>
<dbReference type="InterPro" id="IPR000792">
    <property type="entry name" value="Tscrpt_reg_LuxR_C"/>
</dbReference>
<evidence type="ECO:0000256" key="2">
    <source>
        <dbReference type="ARBA" id="ARBA00023125"/>
    </source>
</evidence>
<evidence type="ECO:0000256" key="3">
    <source>
        <dbReference type="ARBA" id="ARBA00023163"/>
    </source>
</evidence>
<evidence type="ECO:0000259" key="4">
    <source>
        <dbReference type="PROSITE" id="PS50043"/>
    </source>
</evidence>
<dbReference type="InterPro" id="IPR036388">
    <property type="entry name" value="WH-like_DNA-bd_sf"/>
</dbReference>
<name>A0ABU6FZX6_9BACL</name>
<dbReference type="Pfam" id="PF00196">
    <property type="entry name" value="GerE"/>
    <property type="match status" value="1"/>
</dbReference>
<dbReference type="Gene3D" id="1.10.10.10">
    <property type="entry name" value="Winged helix-like DNA-binding domain superfamily/Winged helix DNA-binding domain"/>
    <property type="match status" value="1"/>
</dbReference>
<dbReference type="PRINTS" id="PR00038">
    <property type="entry name" value="HTHLUXR"/>
</dbReference>
<gene>
    <name evidence="5" type="ORF">P4I72_09990</name>
</gene>
<keyword evidence="6" id="KW-1185">Reference proteome</keyword>
<sequence length="203" mass="24214">MYLQEVNNMLDIHWLTELIREEVHFIHPYLVNNYCFLLICAKERTIHYIQSPVVLDVNYYEDIVESVKKRIIQNEGKSIHASWISHWVPINMKLMQVVFLCLTCQTPVEGKFIKLILDYIVRNVGKHESRNQSNHKLLDACQHFRLTKKEKEVANYLYENVALKEIANHLFISIQTVRTHIKRIYSKTGVRNRIDFIRKVQSY</sequence>
<reference evidence="5 6" key="1">
    <citation type="submission" date="2023-03" db="EMBL/GenBank/DDBJ databases">
        <title>Bacillus Genome Sequencing.</title>
        <authorList>
            <person name="Dunlap C."/>
        </authorList>
    </citation>
    <scope>NUCLEOTIDE SEQUENCE [LARGE SCALE GENOMIC DNA]</scope>
    <source>
        <strain evidence="5 6">BD-533</strain>
    </source>
</reference>
<keyword evidence="3" id="KW-0804">Transcription</keyword>
<protein>
    <submittedName>
        <fullName evidence="5">LuxR C-terminal-related transcriptional regulator</fullName>
    </submittedName>
</protein>
<accession>A0ABU6FZX6</accession>
<keyword evidence="1" id="KW-0805">Transcription regulation</keyword>
<feature type="domain" description="HTH luxR-type" evidence="4">
    <location>
        <begin position="139"/>
        <end position="203"/>
    </location>
</feature>
<dbReference type="Proteomes" id="UP001338137">
    <property type="component" value="Unassembled WGS sequence"/>
</dbReference>
<evidence type="ECO:0000256" key="1">
    <source>
        <dbReference type="ARBA" id="ARBA00023015"/>
    </source>
</evidence>
<evidence type="ECO:0000313" key="6">
    <source>
        <dbReference type="Proteomes" id="UP001338137"/>
    </source>
</evidence>